<organism evidence="1 2">
    <name type="scientific">Pluteus cervinus</name>
    <dbReference type="NCBI Taxonomy" id="181527"/>
    <lineage>
        <taxon>Eukaryota</taxon>
        <taxon>Fungi</taxon>
        <taxon>Dikarya</taxon>
        <taxon>Basidiomycota</taxon>
        <taxon>Agaricomycotina</taxon>
        <taxon>Agaricomycetes</taxon>
        <taxon>Agaricomycetidae</taxon>
        <taxon>Agaricales</taxon>
        <taxon>Pluteineae</taxon>
        <taxon>Pluteaceae</taxon>
        <taxon>Pluteus</taxon>
    </lineage>
</organism>
<gene>
    <name evidence="1" type="ORF">BDN72DRAFT_850507</name>
</gene>
<accession>A0ACD3A4D5</accession>
<dbReference type="Proteomes" id="UP000308600">
    <property type="component" value="Unassembled WGS sequence"/>
</dbReference>
<sequence length="449" mass="51030">MDLIPLELVEQILRHAPSMLNPSDLSSTLRNFCLVSHTWKQIAQPLLFSKFIRYGCSYNQIKLHQTLLSYPHLLDLVGCIWVNIGNISTHVYTTGSGSVLKSVLDLYHNLTRNSHFHHIVIKDLHDPRTGEVLSSLISSTNITVLSCHRLWEYPLELFYHCSSVRELHIHHSSFSGFERVGDGNLGGNGRLDDNRIGLGTRPTLSSNRRPHLLHLYLESSQGDDDILLKWFLHPNCAFDISQLKTFDFQDESCQRGSFQTVQDLINHTSSSLEEVGLHPPVYLTEEAIDPEYPIFASLPRLRYLKISLYEDENLWPWVIQLLSSLSHPEHLEELQLSYTLAPSEPAVAPLREDQAQAQGLKELDLCLTTHPSLASTDDNPTAHQKFLNLKAVRIGLVVCEWTQNGEIRSRQLAEEFPVILPTLSALTLVKVSFPNISGFIHNSDCWYFE</sequence>
<reference evidence="1 2" key="1">
    <citation type="journal article" date="2019" name="Nat. Ecol. Evol.">
        <title>Megaphylogeny resolves global patterns of mushroom evolution.</title>
        <authorList>
            <person name="Varga T."/>
            <person name="Krizsan K."/>
            <person name="Foldi C."/>
            <person name="Dima B."/>
            <person name="Sanchez-Garcia M."/>
            <person name="Sanchez-Ramirez S."/>
            <person name="Szollosi G.J."/>
            <person name="Szarkandi J.G."/>
            <person name="Papp V."/>
            <person name="Albert L."/>
            <person name="Andreopoulos W."/>
            <person name="Angelini C."/>
            <person name="Antonin V."/>
            <person name="Barry K.W."/>
            <person name="Bougher N.L."/>
            <person name="Buchanan P."/>
            <person name="Buyck B."/>
            <person name="Bense V."/>
            <person name="Catcheside P."/>
            <person name="Chovatia M."/>
            <person name="Cooper J."/>
            <person name="Damon W."/>
            <person name="Desjardin D."/>
            <person name="Finy P."/>
            <person name="Geml J."/>
            <person name="Haridas S."/>
            <person name="Hughes K."/>
            <person name="Justo A."/>
            <person name="Karasinski D."/>
            <person name="Kautmanova I."/>
            <person name="Kiss B."/>
            <person name="Kocsube S."/>
            <person name="Kotiranta H."/>
            <person name="LaButti K.M."/>
            <person name="Lechner B.E."/>
            <person name="Liimatainen K."/>
            <person name="Lipzen A."/>
            <person name="Lukacs Z."/>
            <person name="Mihaltcheva S."/>
            <person name="Morgado L.N."/>
            <person name="Niskanen T."/>
            <person name="Noordeloos M.E."/>
            <person name="Ohm R.A."/>
            <person name="Ortiz-Santana B."/>
            <person name="Ovrebo C."/>
            <person name="Racz N."/>
            <person name="Riley R."/>
            <person name="Savchenko A."/>
            <person name="Shiryaev A."/>
            <person name="Soop K."/>
            <person name="Spirin V."/>
            <person name="Szebenyi C."/>
            <person name="Tomsovsky M."/>
            <person name="Tulloss R.E."/>
            <person name="Uehling J."/>
            <person name="Grigoriev I.V."/>
            <person name="Vagvolgyi C."/>
            <person name="Papp T."/>
            <person name="Martin F.M."/>
            <person name="Miettinen O."/>
            <person name="Hibbett D.S."/>
            <person name="Nagy L.G."/>
        </authorList>
    </citation>
    <scope>NUCLEOTIDE SEQUENCE [LARGE SCALE GENOMIC DNA]</scope>
    <source>
        <strain evidence="1 2">NL-1719</strain>
    </source>
</reference>
<dbReference type="EMBL" id="ML208772">
    <property type="protein sequence ID" value="TFK60462.1"/>
    <property type="molecule type" value="Genomic_DNA"/>
</dbReference>
<protein>
    <submittedName>
        <fullName evidence="1">Uncharacterized protein</fullName>
    </submittedName>
</protein>
<evidence type="ECO:0000313" key="1">
    <source>
        <dbReference type="EMBL" id="TFK60462.1"/>
    </source>
</evidence>
<keyword evidence="2" id="KW-1185">Reference proteome</keyword>
<name>A0ACD3A4D5_9AGAR</name>
<evidence type="ECO:0000313" key="2">
    <source>
        <dbReference type="Proteomes" id="UP000308600"/>
    </source>
</evidence>
<proteinExistence type="predicted"/>